<sequence length="40" mass="4647">LSLNLESLFQTPQIQEEPNIAEDIIFKTISKIKTLILKNY</sequence>
<dbReference type="EMBL" id="BART01031701">
    <property type="protein sequence ID" value="GAH16789.1"/>
    <property type="molecule type" value="Genomic_DNA"/>
</dbReference>
<comment type="caution">
    <text evidence="1">The sequence shown here is derived from an EMBL/GenBank/DDBJ whole genome shotgun (WGS) entry which is preliminary data.</text>
</comment>
<evidence type="ECO:0000313" key="1">
    <source>
        <dbReference type="EMBL" id="GAH16789.1"/>
    </source>
</evidence>
<dbReference type="AlphaFoldDB" id="X1EI33"/>
<accession>X1EI33</accession>
<feature type="non-terminal residue" evidence="1">
    <location>
        <position position="1"/>
    </location>
</feature>
<protein>
    <submittedName>
        <fullName evidence="1">Uncharacterized protein</fullName>
    </submittedName>
</protein>
<proteinExistence type="predicted"/>
<gene>
    <name evidence="1" type="ORF">S01H4_55000</name>
</gene>
<name>X1EI33_9ZZZZ</name>
<organism evidence="1">
    <name type="scientific">marine sediment metagenome</name>
    <dbReference type="NCBI Taxonomy" id="412755"/>
    <lineage>
        <taxon>unclassified sequences</taxon>
        <taxon>metagenomes</taxon>
        <taxon>ecological metagenomes</taxon>
    </lineage>
</organism>
<reference evidence="1" key="1">
    <citation type="journal article" date="2014" name="Front. Microbiol.">
        <title>High frequency of phylogenetically diverse reductive dehalogenase-homologous genes in deep subseafloor sedimentary metagenomes.</title>
        <authorList>
            <person name="Kawai M."/>
            <person name="Futagami T."/>
            <person name="Toyoda A."/>
            <person name="Takaki Y."/>
            <person name="Nishi S."/>
            <person name="Hori S."/>
            <person name="Arai W."/>
            <person name="Tsubouchi T."/>
            <person name="Morono Y."/>
            <person name="Uchiyama I."/>
            <person name="Ito T."/>
            <person name="Fujiyama A."/>
            <person name="Inagaki F."/>
            <person name="Takami H."/>
        </authorList>
    </citation>
    <scope>NUCLEOTIDE SEQUENCE</scope>
    <source>
        <strain evidence="1">Expedition CK06-06</strain>
    </source>
</reference>